<comment type="caution">
    <text evidence="9">The sequence shown here is derived from an EMBL/GenBank/DDBJ whole genome shotgun (WGS) entry which is preliminary data.</text>
</comment>
<evidence type="ECO:0000313" key="9">
    <source>
        <dbReference type="EMBL" id="HFH29362.1"/>
    </source>
</evidence>
<dbReference type="PANTHER" id="PTHR41523:SF8">
    <property type="entry name" value="ETHYLENE RESPONSE SENSOR PROTEIN"/>
    <property type="match status" value="1"/>
</dbReference>
<accession>A0A7C3I6T8</accession>
<dbReference type="InterPro" id="IPR011495">
    <property type="entry name" value="Sig_transdc_His_kin_sub2_dim/P"/>
</dbReference>
<protein>
    <recommendedName>
        <fullName evidence="2">histidine kinase</fullName>
        <ecNumber evidence="2">2.7.13.3</ecNumber>
    </recommendedName>
</protein>
<dbReference type="InterPro" id="IPR036890">
    <property type="entry name" value="HATPase_C_sf"/>
</dbReference>
<evidence type="ECO:0000256" key="5">
    <source>
        <dbReference type="ARBA" id="ARBA00022741"/>
    </source>
</evidence>
<dbReference type="Gene3D" id="3.30.450.20">
    <property type="entry name" value="PAS domain"/>
    <property type="match status" value="1"/>
</dbReference>
<keyword evidence="7" id="KW-0067">ATP-binding</keyword>
<dbReference type="GO" id="GO:0005524">
    <property type="term" value="F:ATP binding"/>
    <property type="evidence" value="ECO:0007669"/>
    <property type="project" value="UniProtKB-KW"/>
</dbReference>
<dbReference type="GO" id="GO:0004673">
    <property type="term" value="F:protein histidine kinase activity"/>
    <property type="evidence" value="ECO:0007669"/>
    <property type="project" value="UniProtKB-EC"/>
</dbReference>
<dbReference type="AlphaFoldDB" id="A0A7C3I6T8"/>
<keyword evidence="5" id="KW-0547">Nucleotide-binding</keyword>
<dbReference type="GO" id="GO:0006355">
    <property type="term" value="P:regulation of DNA-templated transcription"/>
    <property type="evidence" value="ECO:0007669"/>
    <property type="project" value="InterPro"/>
</dbReference>
<keyword evidence="4" id="KW-0808">Transferase</keyword>
<dbReference type="InterPro" id="IPR000014">
    <property type="entry name" value="PAS"/>
</dbReference>
<dbReference type="PROSITE" id="PS50112">
    <property type="entry name" value="PAS"/>
    <property type="match status" value="1"/>
</dbReference>
<dbReference type="SUPFAM" id="SSF55785">
    <property type="entry name" value="PYP-like sensor domain (PAS domain)"/>
    <property type="match status" value="1"/>
</dbReference>
<dbReference type="CDD" id="cd00130">
    <property type="entry name" value="PAS"/>
    <property type="match status" value="1"/>
</dbReference>
<evidence type="ECO:0000256" key="1">
    <source>
        <dbReference type="ARBA" id="ARBA00000085"/>
    </source>
</evidence>
<dbReference type="Pfam" id="PF07568">
    <property type="entry name" value="HisKA_2"/>
    <property type="match status" value="1"/>
</dbReference>
<proteinExistence type="predicted"/>
<reference evidence="9" key="1">
    <citation type="journal article" date="2020" name="mSystems">
        <title>Genome- and Community-Level Interaction Insights into Carbon Utilization and Element Cycling Functions of Hydrothermarchaeota in Hydrothermal Sediment.</title>
        <authorList>
            <person name="Zhou Z."/>
            <person name="Liu Y."/>
            <person name="Xu W."/>
            <person name="Pan J."/>
            <person name="Luo Z.H."/>
            <person name="Li M."/>
        </authorList>
    </citation>
    <scope>NUCLEOTIDE SEQUENCE [LARGE SCALE GENOMIC DNA]</scope>
    <source>
        <strain evidence="9">SpSt-503</strain>
    </source>
</reference>
<feature type="domain" description="PAS" evidence="8">
    <location>
        <begin position="137"/>
        <end position="208"/>
    </location>
</feature>
<gene>
    <name evidence="9" type="ORF">ENS59_07600</name>
</gene>
<evidence type="ECO:0000256" key="2">
    <source>
        <dbReference type="ARBA" id="ARBA00012438"/>
    </source>
</evidence>
<evidence type="ECO:0000256" key="6">
    <source>
        <dbReference type="ARBA" id="ARBA00022777"/>
    </source>
</evidence>
<dbReference type="Pfam" id="PF00989">
    <property type="entry name" value="PAS"/>
    <property type="match status" value="1"/>
</dbReference>
<dbReference type="Gene3D" id="3.30.565.10">
    <property type="entry name" value="Histidine kinase-like ATPase, C-terminal domain"/>
    <property type="match status" value="1"/>
</dbReference>
<dbReference type="EMBL" id="DSVL01000235">
    <property type="protein sequence ID" value="HFH29362.1"/>
    <property type="molecule type" value="Genomic_DNA"/>
</dbReference>
<keyword evidence="3" id="KW-0597">Phosphoprotein</keyword>
<organism evidence="9">
    <name type="scientific">Gracilinema caldarium</name>
    <dbReference type="NCBI Taxonomy" id="215591"/>
    <lineage>
        <taxon>Bacteria</taxon>
        <taxon>Pseudomonadati</taxon>
        <taxon>Spirochaetota</taxon>
        <taxon>Spirochaetia</taxon>
        <taxon>Spirochaetales</taxon>
        <taxon>Breznakiellaceae</taxon>
        <taxon>Gracilinema</taxon>
    </lineage>
</organism>
<evidence type="ECO:0000256" key="4">
    <source>
        <dbReference type="ARBA" id="ARBA00022679"/>
    </source>
</evidence>
<dbReference type="NCBIfam" id="TIGR00229">
    <property type="entry name" value="sensory_box"/>
    <property type="match status" value="1"/>
</dbReference>
<keyword evidence="6" id="KW-0418">Kinase</keyword>
<evidence type="ECO:0000256" key="7">
    <source>
        <dbReference type="ARBA" id="ARBA00022840"/>
    </source>
</evidence>
<comment type="catalytic activity">
    <reaction evidence="1">
        <text>ATP + protein L-histidine = ADP + protein N-phospho-L-histidine.</text>
        <dbReference type="EC" id="2.7.13.3"/>
    </reaction>
</comment>
<evidence type="ECO:0000256" key="3">
    <source>
        <dbReference type="ARBA" id="ARBA00022553"/>
    </source>
</evidence>
<sequence>MKDALTILFATAVKAEHEQFSEIIVLQKLPYTLLVPSDLKEADALLTNNKNIDIIITDLHFASGAFADWLSLWPHPSIILAYYGEETKVLEVIHDESSSFIMRDTQFRHLGSLPAMIQKVLGVNESIKRQNAHLQLSEKRYMNLMNSLPDIVYTLDGSGRFVYINEAITQLGYTPAELIGKHFSTILHEEDVPRVSRRFVLQELAGARTGPEGSPRLFDERRTGKRMTKNLVVRLKPKSPSPYFETSAVVYAFGEVASVGVAMPEFEGGALGTVGIIRDISHHQNREEQLEKELILKEKLLKETYQRIRNSLQIVSSLIHLCLGDLSDPQTRAIFANVQNNIDSIALVHEQLFSSEAFEKIETRSFIHSLVEQVLQTYEVDRTQIPVDIISDSFLIGSQQAIPLSLVIVEVLAFSLHNVFSRDKGTILVRLIKKNEQRVTLEVSDSSPIFTPKETQEYSTFNTMGKTIIEALCQQLRGTYTWQHEGTSTFILSFPLIFDKSDKNSYA</sequence>
<dbReference type="SMART" id="SM00091">
    <property type="entry name" value="PAS"/>
    <property type="match status" value="1"/>
</dbReference>
<evidence type="ECO:0000259" key="8">
    <source>
        <dbReference type="PROSITE" id="PS50112"/>
    </source>
</evidence>
<name>A0A7C3I6T8_9SPIR</name>
<dbReference type="EC" id="2.7.13.3" evidence="2"/>
<dbReference type="InterPro" id="IPR035965">
    <property type="entry name" value="PAS-like_dom_sf"/>
</dbReference>
<dbReference type="InterPro" id="IPR013767">
    <property type="entry name" value="PAS_fold"/>
</dbReference>
<dbReference type="PANTHER" id="PTHR41523">
    <property type="entry name" value="TWO-COMPONENT SYSTEM SENSOR PROTEIN"/>
    <property type="match status" value="1"/>
</dbReference>